<dbReference type="Proteomes" id="UP000294678">
    <property type="component" value="Unassembled WGS sequence"/>
</dbReference>
<name>A0AA46DZI0_9FUSO</name>
<dbReference type="PANTHER" id="PTHR39452">
    <property type="entry name" value="CHEY-P PHOSPHATASE CHEX"/>
    <property type="match status" value="1"/>
</dbReference>
<organism evidence="3 4">
    <name type="scientific">Hypnocyclicus thermotrophus</name>
    <dbReference type="NCBI Taxonomy" id="1627895"/>
    <lineage>
        <taxon>Bacteria</taxon>
        <taxon>Fusobacteriati</taxon>
        <taxon>Fusobacteriota</taxon>
        <taxon>Fusobacteriia</taxon>
        <taxon>Fusobacteriales</taxon>
        <taxon>Fusobacteriaceae</taxon>
        <taxon>Hypnocyclicus</taxon>
    </lineage>
</organism>
<dbReference type="Pfam" id="PF13690">
    <property type="entry name" value="CheX"/>
    <property type="match status" value="1"/>
</dbReference>
<dbReference type="InterPro" id="IPR028051">
    <property type="entry name" value="CheX-like_dom"/>
</dbReference>
<evidence type="ECO:0000313" key="4">
    <source>
        <dbReference type="Proteomes" id="UP000294678"/>
    </source>
</evidence>
<dbReference type="CDD" id="cd17906">
    <property type="entry name" value="CheX"/>
    <property type="match status" value="1"/>
</dbReference>
<dbReference type="InterPro" id="IPR028976">
    <property type="entry name" value="CheC-like_sf"/>
</dbReference>
<dbReference type="Gene3D" id="3.40.1550.10">
    <property type="entry name" value="CheC-like"/>
    <property type="match status" value="1"/>
</dbReference>
<evidence type="ECO:0000313" key="3">
    <source>
        <dbReference type="EMBL" id="TDT71739.1"/>
    </source>
</evidence>
<comment type="caution">
    <text evidence="3">The sequence shown here is derived from an EMBL/GenBank/DDBJ whole genome shotgun (WGS) entry which is preliminary data.</text>
</comment>
<gene>
    <name evidence="3" type="ORF">EV215_0423</name>
</gene>
<proteinExistence type="predicted"/>
<dbReference type="EMBL" id="SOBG01000002">
    <property type="protein sequence ID" value="TDT71739.1"/>
    <property type="molecule type" value="Genomic_DNA"/>
</dbReference>
<sequence length="152" mass="15923">MNVEYINPFTQATFDVLNMLGAFSPKIGKLSVKNEPVPSYGVSVIVGVIGNIKGQIVYSFTEDTARGIASAMMMGMPVEAFDEMAKSAVSELANMISGNASTGIAAKGLEVDISPPTLITGNNVRITSNVKQTVVVPIETTAGVIEVNIAVE</sequence>
<feature type="domain" description="Chemotaxis phosphatase CheX-like" evidence="2">
    <location>
        <begin position="42"/>
        <end position="138"/>
    </location>
</feature>
<dbReference type="GO" id="GO:0006935">
    <property type="term" value="P:chemotaxis"/>
    <property type="evidence" value="ECO:0007669"/>
    <property type="project" value="UniProtKB-KW"/>
</dbReference>
<dbReference type="InterPro" id="IPR038756">
    <property type="entry name" value="CheX-like"/>
</dbReference>
<reference evidence="3 4" key="1">
    <citation type="submission" date="2019-03" db="EMBL/GenBank/DDBJ databases">
        <title>Genomic Encyclopedia of Type Strains, Phase IV (KMG-IV): sequencing the most valuable type-strain genomes for metagenomic binning, comparative biology and taxonomic classification.</title>
        <authorList>
            <person name="Goeker M."/>
        </authorList>
    </citation>
    <scope>NUCLEOTIDE SEQUENCE [LARGE SCALE GENOMIC DNA]</scope>
    <source>
        <strain evidence="3 4">DSM 100055</strain>
    </source>
</reference>
<keyword evidence="1" id="KW-0145">Chemotaxis</keyword>
<dbReference type="SUPFAM" id="SSF103039">
    <property type="entry name" value="CheC-like"/>
    <property type="match status" value="1"/>
</dbReference>
<dbReference type="PANTHER" id="PTHR39452:SF1">
    <property type="entry name" value="CHEY-P PHOSPHATASE CHEX"/>
    <property type="match status" value="1"/>
</dbReference>
<protein>
    <submittedName>
        <fullName evidence="3">Chemotaxis protein CheX</fullName>
    </submittedName>
</protein>
<accession>A0AA46DZI0</accession>
<dbReference type="AlphaFoldDB" id="A0AA46DZI0"/>
<evidence type="ECO:0000256" key="1">
    <source>
        <dbReference type="ARBA" id="ARBA00022500"/>
    </source>
</evidence>
<dbReference type="RefSeq" id="WP_134112336.1">
    <property type="nucleotide sequence ID" value="NZ_SOBG01000002.1"/>
</dbReference>
<keyword evidence="4" id="KW-1185">Reference proteome</keyword>
<evidence type="ECO:0000259" key="2">
    <source>
        <dbReference type="Pfam" id="PF13690"/>
    </source>
</evidence>